<accession>A0A8S5NPF0</accession>
<protein>
    <submittedName>
        <fullName evidence="1">Uncharacterized protein</fullName>
    </submittedName>
</protein>
<reference evidence="1" key="1">
    <citation type="journal article" date="2021" name="Proc. Natl. Acad. Sci. U.S.A.">
        <title>A Catalog of Tens of Thousands of Viruses from Human Metagenomes Reveals Hidden Associations with Chronic Diseases.</title>
        <authorList>
            <person name="Tisza M.J."/>
            <person name="Buck C.B."/>
        </authorList>
    </citation>
    <scope>NUCLEOTIDE SEQUENCE</scope>
    <source>
        <strain evidence="1">Ct0YK8</strain>
    </source>
</reference>
<proteinExistence type="predicted"/>
<evidence type="ECO:0000313" key="1">
    <source>
        <dbReference type="EMBL" id="DAD96685.1"/>
    </source>
</evidence>
<sequence length="34" mass="3676">MTFTSTSLCSLGFLGLAWNRFSKALKSNCSVHAP</sequence>
<organism evidence="1">
    <name type="scientific">Caudovirales sp. ct0YK8</name>
    <dbReference type="NCBI Taxonomy" id="2826764"/>
    <lineage>
        <taxon>Viruses</taxon>
        <taxon>Duplodnaviria</taxon>
        <taxon>Heunggongvirae</taxon>
        <taxon>Uroviricota</taxon>
        <taxon>Caudoviricetes</taxon>
    </lineage>
</organism>
<name>A0A8S5NPF0_9CAUD</name>
<dbReference type="EMBL" id="BK015222">
    <property type="protein sequence ID" value="DAD96685.1"/>
    <property type="molecule type" value="Genomic_DNA"/>
</dbReference>